<feature type="compositionally biased region" description="Low complexity" evidence="2">
    <location>
        <begin position="296"/>
        <end position="307"/>
    </location>
</feature>
<name>A0A6V8NDF7_9BACT</name>
<sequence>MFQLNGALSSIEVAEPQVVSVHRCREALFLAPERRDRQMCEAFVLVVRDGGSDRVYPALYLPRNKESLVYEADPDRGPATAAETLQRGLDFLEDLGFRMENVNLGGNPALRSLVLGGIKVVQAPRPGAAARPSPPPAAAPQAAPPPKAPPAPQAAPAPATPGARPAEAAGVPLAELRQAQEKYQELARTSAGRIAQLEQELAQARAELAELKAARDQDQGAPEPDIDELALLREDYQALRSEYVLINDELTDRQSALQRLQSGFEKQRKADQEEIARLKASLLRLSAPPPETQRSAAAATAAGADPAGPSPQLATDSEPTFDEPVAFHLDPDLAAVPCSSTEEIVDLRSSFNAIRMTCGSAPAQNCNAYICGVQREGRREVYLAIHLTEDCRSLIYVPERQPVDAQGYERTLEGAIAFADVSGFILNLEPLGGGSVARARIFDRVPVLGLH</sequence>
<keyword evidence="1" id="KW-0175">Coiled coil</keyword>
<dbReference type="AlphaFoldDB" id="A0A6V8NDF7"/>
<comment type="caution">
    <text evidence="3">The sequence shown here is derived from an EMBL/GenBank/DDBJ whole genome shotgun (WGS) entry which is preliminary data.</text>
</comment>
<evidence type="ECO:0000313" key="4">
    <source>
        <dbReference type="Proteomes" id="UP000587586"/>
    </source>
</evidence>
<feature type="region of interest" description="Disordered" evidence="2">
    <location>
        <begin position="286"/>
        <end position="324"/>
    </location>
</feature>
<organism evidence="3 4">
    <name type="scientific">Geomonas limicola</name>
    <dbReference type="NCBI Taxonomy" id="2740186"/>
    <lineage>
        <taxon>Bacteria</taxon>
        <taxon>Pseudomonadati</taxon>
        <taxon>Thermodesulfobacteriota</taxon>
        <taxon>Desulfuromonadia</taxon>
        <taxon>Geobacterales</taxon>
        <taxon>Geobacteraceae</taxon>
        <taxon>Geomonas</taxon>
    </lineage>
</organism>
<proteinExistence type="predicted"/>
<reference evidence="4" key="1">
    <citation type="submission" date="2020-06" db="EMBL/GenBank/DDBJ databases">
        <title>Draft genomic sequecing of Geomonas sp. Red745.</title>
        <authorList>
            <person name="Itoh H."/>
            <person name="Xu Z.X."/>
            <person name="Ushijima N."/>
            <person name="Masuda Y."/>
            <person name="Shiratori Y."/>
            <person name="Senoo K."/>
        </authorList>
    </citation>
    <scope>NUCLEOTIDE SEQUENCE [LARGE SCALE GENOMIC DNA]</scope>
    <source>
        <strain evidence="4">Red745</strain>
    </source>
</reference>
<keyword evidence="4" id="KW-1185">Reference proteome</keyword>
<dbReference type="RefSeq" id="WP_183362160.1">
    <property type="nucleotide sequence ID" value="NZ_BLXZ01000006.1"/>
</dbReference>
<feature type="region of interest" description="Disordered" evidence="2">
    <location>
        <begin position="125"/>
        <end position="166"/>
    </location>
</feature>
<accession>A0A6V8NDF7</accession>
<feature type="compositionally biased region" description="Pro residues" evidence="2">
    <location>
        <begin position="132"/>
        <end position="159"/>
    </location>
</feature>
<protein>
    <submittedName>
        <fullName evidence="3">Uncharacterized protein</fullName>
    </submittedName>
</protein>
<dbReference type="Proteomes" id="UP000587586">
    <property type="component" value="Unassembled WGS sequence"/>
</dbReference>
<evidence type="ECO:0000256" key="2">
    <source>
        <dbReference type="SAM" id="MobiDB-lite"/>
    </source>
</evidence>
<evidence type="ECO:0000313" key="3">
    <source>
        <dbReference type="EMBL" id="GFO69583.1"/>
    </source>
</evidence>
<feature type="coiled-coil region" evidence="1">
    <location>
        <begin position="187"/>
        <end position="249"/>
    </location>
</feature>
<dbReference type="EMBL" id="BLXZ01000006">
    <property type="protein sequence ID" value="GFO69583.1"/>
    <property type="molecule type" value="Genomic_DNA"/>
</dbReference>
<evidence type="ECO:0000256" key="1">
    <source>
        <dbReference type="SAM" id="Coils"/>
    </source>
</evidence>
<gene>
    <name evidence="3" type="ORF">GMLC_31620</name>
</gene>